<sequence length="59" mass="6767">MKPRIRPIEKFAAAVAQCSKESANYGKCIAADYNNVSKDKCVNEFMKLQQCYTNAYKKR</sequence>
<dbReference type="AlphaFoldDB" id="A0A6A6USA5"/>
<dbReference type="GO" id="GO:0005739">
    <property type="term" value="C:mitochondrion"/>
    <property type="evidence" value="ECO:0007669"/>
    <property type="project" value="InterPro"/>
</dbReference>
<accession>A0A6A6USA5</accession>
<dbReference type="Proteomes" id="UP000799302">
    <property type="component" value="Unassembled WGS sequence"/>
</dbReference>
<reference evidence="1" key="1">
    <citation type="journal article" date="2020" name="Stud. Mycol.">
        <title>101 Dothideomycetes genomes: a test case for predicting lifestyles and emergence of pathogens.</title>
        <authorList>
            <person name="Haridas S."/>
            <person name="Albert R."/>
            <person name="Binder M."/>
            <person name="Bloem J."/>
            <person name="Labutti K."/>
            <person name="Salamov A."/>
            <person name="Andreopoulos B."/>
            <person name="Baker S."/>
            <person name="Barry K."/>
            <person name="Bills G."/>
            <person name="Bluhm B."/>
            <person name="Cannon C."/>
            <person name="Castanera R."/>
            <person name="Culley D."/>
            <person name="Daum C."/>
            <person name="Ezra D."/>
            <person name="Gonzalez J."/>
            <person name="Henrissat B."/>
            <person name="Kuo A."/>
            <person name="Liang C."/>
            <person name="Lipzen A."/>
            <person name="Lutzoni F."/>
            <person name="Magnuson J."/>
            <person name="Mondo S."/>
            <person name="Nolan M."/>
            <person name="Ohm R."/>
            <person name="Pangilinan J."/>
            <person name="Park H.-J."/>
            <person name="Ramirez L."/>
            <person name="Alfaro M."/>
            <person name="Sun H."/>
            <person name="Tritt A."/>
            <person name="Yoshinaga Y."/>
            <person name="Zwiers L.-H."/>
            <person name="Turgeon B."/>
            <person name="Goodwin S."/>
            <person name="Spatafora J."/>
            <person name="Crous P."/>
            <person name="Grigoriev I."/>
        </authorList>
    </citation>
    <scope>NUCLEOTIDE SEQUENCE</scope>
    <source>
        <strain evidence="1">CBS 115976</strain>
    </source>
</reference>
<dbReference type="GO" id="GO:0032981">
    <property type="term" value="P:mitochondrial respiratory chain complex I assembly"/>
    <property type="evidence" value="ECO:0007669"/>
    <property type="project" value="InterPro"/>
</dbReference>
<proteinExistence type="predicted"/>
<evidence type="ECO:0008006" key="3">
    <source>
        <dbReference type="Google" id="ProtNLM"/>
    </source>
</evidence>
<name>A0A6A6USA5_9PEZI</name>
<dbReference type="OrthoDB" id="3821113at2759"/>
<protein>
    <recommendedName>
        <fullName evidence="3">IMS import disulfide relay-system CHCH-CHCH-like Cx9C domain-containing protein</fullName>
    </recommendedName>
</protein>
<dbReference type="PROSITE" id="PS51808">
    <property type="entry name" value="CHCH"/>
    <property type="match status" value="1"/>
</dbReference>
<dbReference type="EMBL" id="MU004230">
    <property type="protein sequence ID" value="KAF2675209.1"/>
    <property type="molecule type" value="Genomic_DNA"/>
</dbReference>
<dbReference type="InterPro" id="IPR034595">
    <property type="entry name" value="NDUFAF8"/>
</dbReference>
<dbReference type="PANTHER" id="PTHR34561:SF1">
    <property type="entry name" value="NADH DEHYDROGENASE [UBIQUINONE] 1 ALPHA SUBCOMPLEX ASSEMBLY FACTOR 8"/>
    <property type="match status" value="1"/>
</dbReference>
<dbReference type="Gene3D" id="1.10.287.2900">
    <property type="match status" value="1"/>
</dbReference>
<gene>
    <name evidence="1" type="ORF">BT63DRAFT_450194</name>
</gene>
<evidence type="ECO:0000313" key="2">
    <source>
        <dbReference type="Proteomes" id="UP000799302"/>
    </source>
</evidence>
<keyword evidence="2" id="KW-1185">Reference proteome</keyword>
<organism evidence="1 2">
    <name type="scientific">Microthyrium microscopicum</name>
    <dbReference type="NCBI Taxonomy" id="703497"/>
    <lineage>
        <taxon>Eukaryota</taxon>
        <taxon>Fungi</taxon>
        <taxon>Dikarya</taxon>
        <taxon>Ascomycota</taxon>
        <taxon>Pezizomycotina</taxon>
        <taxon>Dothideomycetes</taxon>
        <taxon>Dothideomycetes incertae sedis</taxon>
        <taxon>Microthyriales</taxon>
        <taxon>Microthyriaceae</taxon>
        <taxon>Microthyrium</taxon>
    </lineage>
</organism>
<evidence type="ECO:0000313" key="1">
    <source>
        <dbReference type="EMBL" id="KAF2675209.1"/>
    </source>
</evidence>
<dbReference type="PANTHER" id="PTHR34561">
    <property type="entry name" value="NADH DEHYDROGENASE [UBIQUINONE] 1 ALPHA SUBCOMPLEX ASSEMBLY FACTOR 8"/>
    <property type="match status" value="1"/>
</dbReference>